<protein>
    <recommendedName>
        <fullName evidence="5">Right handed beta helix domain-containing protein</fullName>
    </recommendedName>
</protein>
<feature type="transmembrane region" description="Helical" evidence="1">
    <location>
        <begin position="1042"/>
        <end position="1068"/>
    </location>
</feature>
<reference evidence="3 4" key="1">
    <citation type="submission" date="2024-02" db="EMBL/GenBank/DDBJ databases">
        <authorList>
            <person name="Chen Y."/>
            <person name="Shah S."/>
            <person name="Dougan E. K."/>
            <person name="Thang M."/>
            <person name="Chan C."/>
        </authorList>
    </citation>
    <scope>NUCLEOTIDE SEQUENCE [LARGE SCALE GENOMIC DNA]</scope>
</reference>
<evidence type="ECO:0000313" key="4">
    <source>
        <dbReference type="Proteomes" id="UP001642484"/>
    </source>
</evidence>
<evidence type="ECO:0000256" key="2">
    <source>
        <dbReference type="SAM" id="SignalP"/>
    </source>
</evidence>
<evidence type="ECO:0008006" key="5">
    <source>
        <dbReference type="Google" id="ProtNLM"/>
    </source>
</evidence>
<dbReference type="Proteomes" id="UP001642484">
    <property type="component" value="Unassembled WGS sequence"/>
</dbReference>
<organism evidence="3 4">
    <name type="scientific">Durusdinium trenchii</name>
    <dbReference type="NCBI Taxonomy" id="1381693"/>
    <lineage>
        <taxon>Eukaryota</taxon>
        <taxon>Sar</taxon>
        <taxon>Alveolata</taxon>
        <taxon>Dinophyceae</taxon>
        <taxon>Suessiales</taxon>
        <taxon>Symbiodiniaceae</taxon>
        <taxon>Durusdinium</taxon>
    </lineage>
</organism>
<keyword evidence="4" id="KW-1185">Reference proteome</keyword>
<feature type="transmembrane region" description="Helical" evidence="1">
    <location>
        <begin position="1168"/>
        <end position="1188"/>
    </location>
</feature>
<evidence type="ECO:0000313" key="3">
    <source>
        <dbReference type="EMBL" id="CAK9028755.1"/>
    </source>
</evidence>
<keyword evidence="1" id="KW-1133">Transmembrane helix</keyword>
<sequence>MMLPFAALILLTWVFATPLATAWEKSVTDLGHTFDQSSQSHSQSPGRRLQEHFLLCVFSMFPAAHVEPCPVVRWIELCKGFLEAGSCAQLSKFDPSNVRGGCRLRGPPTSAAPARLLGIGGLVTMKTGEELRISGNLHMTSLRLEAGTLIFENAQVVTSPEPPPGAENSAIKGGAFRSYGRVIFANSNVTVSSGAAKEGGGIAADGKIGAASADLMLIASSLRVQNTAAKEFGGGIVASSALRLQSFDAAARTLLLDADVDIKELDALAQASSSTSSTLTIMNSTAATAGGFFAIGPVVVTGMSAINISDSHAVADDEGIGGGFSTLGKLRVNGSSTIQIQRTTAPVMGGGFQAAQGIVVTGMSRMTISDSSSQRTGGGFFSYKGLEVTNRSTLRIHKAMAGGTGGAFRVEEALVSGMSAVIVSDSRCLSGVGGGVFAQSLQVSHGSNLSIRNAFAGGKGGGIAATTLHVTNGSKVIVKNAKSQGSGGCSYNSNVMIERTSTLSLSDCHALSENSVGGALQAMRGVQVKDNSHLYIRNSSSMRSGGGFDSGSHVVIAGMSNISILNSHTVSGNGGGFSADKSLRVTRGSTLSIQNARAGQHGGGFFAIENVVVTDNSTCSIHNSTAGSSGGGFLADGEVVIDGQSKVKMFDCHAITGDGGGFATRTLAGANVDRRLQVSGNSALSIHKATAGANGGGFYVEDDLEANSSIIEIFNSSAGEDGGGFNVGRALLGDCEVRIRGAAAEHVAGGFAIRSGLFLSSGSISIVNSTADSGAGGLVKGPAILTHSKLAISDAGGDEYSAVLVANCLQLGPKSAFLMEDVNGGHGLDLRNVGCVCTAGTLQVASDATLQASGDLSSSFMKVAACPSETVYLSGIHLQSWSSALWSSGGSPPSHVVVENVSVDFEPQLDNVQLLEVEEGFTINSLVVSCPSCTNGVTFISTEHSLHAFSPKADLKCPNQVMVLNGTTPRCTCTDYKITNERFRGMQVVPVEDVFNTCAFCKLHQHYVDGGKCEKCPLYTAWSDGETDVCHMLPREEAERTAILTGAIIFVVSAFILLQLLAAPLYVVDARSDAVNDPPEEVPQRSFAMSVQGPIVDLPKQMSARVHELVSYRITGTGLQWLDFDAEKANNVKVCGVSRRKLRLKDAHAPFDCAACGGVLHPTETGRLFFLIVGILFIFVLLPVAIQVSVASGNTFQHTLVTLAICILPIGVVAALLYYPVACLIRWRYQRTPYADTLSEYQKQIQHKLHPGPDADHPKNQGLLASTLYELWKHFESFILERNMHFIVANIVTPLTSQRQTSFVGLWGGRKVDYFVSHSWGTSFAHFVRSIRCHAVSKEGLGWTDSSYWICSFANNQWKIKEDLGSTIMESAFARALTGGVKGTVMVLDHEVQPLTRVWCLFEFLLSCRENLELVFTTAVGVVGDDACTSFDIALQVGEKIECLKVASCHASSDEDKKNIFEYIVSELGSLDNMDKQIRQLMGQLLKRNLANVGGATASLLQELGQN</sequence>
<proteinExistence type="predicted"/>
<name>A0ABP0KPF8_9DINO</name>
<keyword evidence="1" id="KW-0812">Transmembrane</keyword>
<feature type="signal peptide" evidence="2">
    <location>
        <begin position="1"/>
        <end position="22"/>
    </location>
</feature>
<keyword evidence="2" id="KW-0732">Signal</keyword>
<keyword evidence="1" id="KW-0472">Membrane</keyword>
<feature type="chain" id="PRO_5047007823" description="Right handed beta helix domain-containing protein" evidence="2">
    <location>
        <begin position="23"/>
        <end position="1507"/>
    </location>
</feature>
<comment type="caution">
    <text evidence="3">The sequence shown here is derived from an EMBL/GenBank/DDBJ whole genome shotgun (WGS) entry which is preliminary data.</text>
</comment>
<dbReference type="EMBL" id="CAXAMN010009446">
    <property type="protein sequence ID" value="CAK9028755.1"/>
    <property type="molecule type" value="Genomic_DNA"/>
</dbReference>
<accession>A0ABP0KPF8</accession>
<evidence type="ECO:0000256" key="1">
    <source>
        <dbReference type="SAM" id="Phobius"/>
    </source>
</evidence>
<gene>
    <name evidence="3" type="ORF">CCMP2556_LOCUS17226</name>
</gene>
<feature type="transmembrane region" description="Helical" evidence="1">
    <location>
        <begin position="1200"/>
        <end position="1221"/>
    </location>
</feature>